<keyword evidence="2" id="KW-0732">Signal</keyword>
<protein>
    <submittedName>
        <fullName evidence="3">Uncharacterized protein</fullName>
    </submittedName>
</protein>
<feature type="compositionally biased region" description="Basic and acidic residues" evidence="1">
    <location>
        <begin position="65"/>
        <end position="83"/>
    </location>
</feature>
<gene>
    <name evidence="3" type="ORF">KHQ06_34430</name>
</gene>
<sequence length="138" mass="14290">MQHADRPRRTHRLALLLVPLAGATVFAAGPAAAATISYGGNPPGNSDSSRSPGAGGNRPGIVNHGNDHSGIHARDPLGFHHTDTNPVLQNQHPRPPGATRPPSEQPTRAGANNPATWTPTWNADGSGYTVCPAHASHC</sequence>
<evidence type="ECO:0000313" key="3">
    <source>
        <dbReference type="EMBL" id="QVI21081.1"/>
    </source>
</evidence>
<evidence type="ECO:0000256" key="2">
    <source>
        <dbReference type="SAM" id="SignalP"/>
    </source>
</evidence>
<feature type="signal peptide" evidence="2">
    <location>
        <begin position="1"/>
        <end position="27"/>
    </location>
</feature>
<reference evidence="3 4" key="1">
    <citation type="submission" date="2021-04" db="EMBL/GenBank/DDBJ databases">
        <title>Nocardia tengchongensis.</title>
        <authorList>
            <person name="Zhuang k."/>
            <person name="Ran Y."/>
            <person name="Li W."/>
        </authorList>
    </citation>
    <scope>NUCLEOTIDE SEQUENCE [LARGE SCALE GENOMIC DNA]</scope>
    <source>
        <strain evidence="3 4">CFH S0057</strain>
    </source>
</reference>
<keyword evidence="4" id="KW-1185">Reference proteome</keyword>
<feature type="chain" id="PRO_5045934204" evidence="2">
    <location>
        <begin position="28"/>
        <end position="138"/>
    </location>
</feature>
<dbReference type="Proteomes" id="UP000683310">
    <property type="component" value="Chromosome"/>
</dbReference>
<organism evidence="3 4">
    <name type="scientific">Nocardia tengchongensis</name>
    <dbReference type="NCBI Taxonomy" id="2055889"/>
    <lineage>
        <taxon>Bacteria</taxon>
        <taxon>Bacillati</taxon>
        <taxon>Actinomycetota</taxon>
        <taxon>Actinomycetes</taxon>
        <taxon>Mycobacteriales</taxon>
        <taxon>Nocardiaceae</taxon>
        <taxon>Nocardia</taxon>
    </lineage>
</organism>
<evidence type="ECO:0000313" key="4">
    <source>
        <dbReference type="Proteomes" id="UP000683310"/>
    </source>
</evidence>
<proteinExistence type="predicted"/>
<dbReference type="EMBL" id="CP074371">
    <property type="protein sequence ID" value="QVI21081.1"/>
    <property type="molecule type" value="Genomic_DNA"/>
</dbReference>
<name>A0ABX8CMB5_9NOCA</name>
<evidence type="ECO:0000256" key="1">
    <source>
        <dbReference type="SAM" id="MobiDB-lite"/>
    </source>
</evidence>
<accession>A0ABX8CMB5</accession>
<dbReference type="RefSeq" id="WP_213557184.1">
    <property type="nucleotide sequence ID" value="NZ_JBHZDI010000069.1"/>
</dbReference>
<feature type="region of interest" description="Disordered" evidence="1">
    <location>
        <begin position="34"/>
        <end position="120"/>
    </location>
</feature>